<feature type="domain" description="HTH tetR-type" evidence="3">
    <location>
        <begin position="9"/>
        <end position="69"/>
    </location>
</feature>
<name>A0ABS5CGR4_9BACL</name>
<feature type="DNA-binding region" description="H-T-H motif" evidence="2">
    <location>
        <begin position="32"/>
        <end position="51"/>
    </location>
</feature>
<dbReference type="InterPro" id="IPR039532">
    <property type="entry name" value="TetR_C_Firmicutes"/>
</dbReference>
<comment type="caution">
    <text evidence="4">The sequence shown here is derived from an EMBL/GenBank/DDBJ whole genome shotgun (WGS) entry which is preliminary data.</text>
</comment>
<organism evidence="4 5">
    <name type="scientific">Paenibacillus lignilyticus</name>
    <dbReference type="NCBI Taxonomy" id="1172615"/>
    <lineage>
        <taxon>Bacteria</taxon>
        <taxon>Bacillati</taxon>
        <taxon>Bacillota</taxon>
        <taxon>Bacilli</taxon>
        <taxon>Bacillales</taxon>
        <taxon>Paenibacillaceae</taxon>
        <taxon>Paenibacillus</taxon>
    </lineage>
</organism>
<dbReference type="Pfam" id="PF14278">
    <property type="entry name" value="TetR_C_8"/>
    <property type="match status" value="1"/>
</dbReference>
<keyword evidence="1 2" id="KW-0238">DNA-binding</keyword>
<dbReference type="Gene3D" id="1.10.357.10">
    <property type="entry name" value="Tetracycline Repressor, domain 2"/>
    <property type="match status" value="1"/>
</dbReference>
<dbReference type="RefSeq" id="WP_210661251.1">
    <property type="nucleotide sequence ID" value="NZ_JAGKSP010000009.1"/>
</dbReference>
<evidence type="ECO:0000313" key="5">
    <source>
        <dbReference type="Proteomes" id="UP000673394"/>
    </source>
</evidence>
<reference evidence="4 5" key="1">
    <citation type="submission" date="2021-04" db="EMBL/GenBank/DDBJ databases">
        <title>Paenibacillus sp. DLE-14 whole genome sequence.</title>
        <authorList>
            <person name="Ham Y.J."/>
        </authorList>
    </citation>
    <scope>NUCLEOTIDE SEQUENCE [LARGE SCALE GENOMIC DNA]</scope>
    <source>
        <strain evidence="4 5">DLE-14</strain>
    </source>
</reference>
<dbReference type="PANTHER" id="PTHR43479">
    <property type="entry name" value="ACREF/ENVCD OPERON REPRESSOR-RELATED"/>
    <property type="match status" value="1"/>
</dbReference>
<dbReference type="EMBL" id="JAGKSP010000009">
    <property type="protein sequence ID" value="MBP3965082.1"/>
    <property type="molecule type" value="Genomic_DNA"/>
</dbReference>
<sequence length="199" mass="22911">MKKQLQLTLQTKQNLTDAFWTLYCTKRIEKISIKEITTRAGYNRGTFYEYFKDVYDVLEQIENNLLARLQHLMIPPTLTPVPPMDISIPVGILFQLFEELGDYFIVLLGDQGDPAFLSKVKASFKPLLQAKLMAEGITPGYELDYTIEFTLNAMIGILNYWFSQQARPTLDQLFVLMNELMNEGVLKKIILLKSNAQTM</sequence>
<dbReference type="Proteomes" id="UP000673394">
    <property type="component" value="Unassembled WGS sequence"/>
</dbReference>
<accession>A0ABS5CGR4</accession>
<proteinExistence type="predicted"/>
<evidence type="ECO:0000313" key="4">
    <source>
        <dbReference type="EMBL" id="MBP3965082.1"/>
    </source>
</evidence>
<dbReference type="SUPFAM" id="SSF46689">
    <property type="entry name" value="Homeodomain-like"/>
    <property type="match status" value="1"/>
</dbReference>
<dbReference type="InterPro" id="IPR050624">
    <property type="entry name" value="HTH-type_Tx_Regulator"/>
</dbReference>
<dbReference type="PANTHER" id="PTHR43479:SF11">
    <property type="entry name" value="ACREF_ENVCD OPERON REPRESSOR-RELATED"/>
    <property type="match status" value="1"/>
</dbReference>
<evidence type="ECO:0000259" key="3">
    <source>
        <dbReference type="PROSITE" id="PS50977"/>
    </source>
</evidence>
<keyword evidence="5" id="KW-1185">Reference proteome</keyword>
<dbReference type="PROSITE" id="PS50977">
    <property type="entry name" value="HTH_TETR_2"/>
    <property type="match status" value="1"/>
</dbReference>
<gene>
    <name evidence="4" type="ORF">I8J30_20355</name>
</gene>
<evidence type="ECO:0000256" key="1">
    <source>
        <dbReference type="ARBA" id="ARBA00023125"/>
    </source>
</evidence>
<evidence type="ECO:0000256" key="2">
    <source>
        <dbReference type="PROSITE-ProRule" id="PRU00335"/>
    </source>
</evidence>
<protein>
    <submittedName>
        <fullName evidence="4">TetR/AcrR family transcriptional regulator</fullName>
    </submittedName>
</protein>
<dbReference type="InterPro" id="IPR001647">
    <property type="entry name" value="HTH_TetR"/>
</dbReference>
<dbReference type="InterPro" id="IPR009057">
    <property type="entry name" value="Homeodomain-like_sf"/>
</dbReference>